<dbReference type="RefSeq" id="WP_005986401.1">
    <property type="nucleotide sequence ID" value="NZ_AOSV01000019.1"/>
</dbReference>
<gene>
    <name evidence="9" type="ORF">PCS_01837</name>
</gene>
<keyword evidence="5 8" id="KW-0812">Transmembrane</keyword>
<name>M5Q175_DESAF</name>
<feature type="transmembrane region" description="Helical" evidence="8">
    <location>
        <begin position="354"/>
        <end position="373"/>
    </location>
</feature>
<feature type="transmembrane region" description="Helical" evidence="8">
    <location>
        <begin position="155"/>
        <end position="171"/>
    </location>
</feature>
<sequence>MNDIGQRHDSNVDMRPDLRIIIPVTLVLLAIIIPSIAFTEQFEKVLSAVYKVFADSTGTFYLWATFAMVCMSVYFTFSKHSRIKFGEPGEKPEFNNFSWIAMMFCSGVAGAVMFWSVVEPLWNLVTPPQYAPSMSTEAYEWSLTYVLFHWGPVTWPWYVITALPICHMYYTRRKPVLRISSAAEPLLGDKVNGPVGLFLEVFFIIGLLFSNAAVMGISLPIVNHALAATFGLAPSFGMQMGILAVSSAIFTFSVCSGLKRGIKVLSDINVVIALAMVALALVTGPTTYIVNTFTNSVGKMANEMMRMLFWTDPYTGGSFPKDWTIFYALWMASYGPFMGLFIARISKGRTVREIIVMGVLGGMAGSFLIHGVFGSYTLYAQSQGIVDAVGILKSSGGPAAMVAVLKSLPMGSIVLIGYCIFSTIFLATSVDSCAYIISCSATRKMAPGFEPWWQHRLFWALLQTGLALGVICLGGLGPIKVFANFAGALMLFPIAFAVLSWFKVLRGDRLPVSEPEQVEADSPAQVVPVIE</sequence>
<evidence type="ECO:0000256" key="3">
    <source>
        <dbReference type="ARBA" id="ARBA00022448"/>
    </source>
</evidence>
<dbReference type="PANTHER" id="PTHR30047">
    <property type="entry name" value="HIGH-AFFINITY CHOLINE TRANSPORT PROTEIN-RELATED"/>
    <property type="match status" value="1"/>
</dbReference>
<feature type="transmembrane region" description="Helical" evidence="8">
    <location>
        <begin position="58"/>
        <end position="77"/>
    </location>
</feature>
<dbReference type="OrthoDB" id="9775735at2"/>
<dbReference type="Pfam" id="PF02028">
    <property type="entry name" value="BCCT"/>
    <property type="match status" value="1"/>
</dbReference>
<feature type="transmembrane region" description="Helical" evidence="8">
    <location>
        <begin position="238"/>
        <end position="258"/>
    </location>
</feature>
<feature type="transmembrane region" description="Helical" evidence="8">
    <location>
        <begin position="20"/>
        <end position="38"/>
    </location>
</feature>
<reference evidence="9 10" key="1">
    <citation type="journal article" date="2013" name="Genome Announc.">
        <title>Draft Genome Sequence for Desulfovibrio africanus Strain PCS.</title>
        <authorList>
            <person name="Brown S.D."/>
            <person name="Utturkar S.M."/>
            <person name="Arkin A.P."/>
            <person name="Deutschbauer A.M."/>
            <person name="Elias D.A."/>
            <person name="Hazen T.C."/>
            <person name="Chakraborty R."/>
        </authorList>
    </citation>
    <scope>NUCLEOTIDE SEQUENCE [LARGE SCALE GENOMIC DNA]</scope>
    <source>
        <strain evidence="9 10">PCS</strain>
    </source>
</reference>
<feature type="transmembrane region" description="Helical" evidence="8">
    <location>
        <begin position="457"/>
        <end position="476"/>
    </location>
</feature>
<evidence type="ECO:0000256" key="2">
    <source>
        <dbReference type="ARBA" id="ARBA00005658"/>
    </source>
</evidence>
<dbReference type="Proteomes" id="UP000011922">
    <property type="component" value="Unassembled WGS sequence"/>
</dbReference>
<evidence type="ECO:0000256" key="5">
    <source>
        <dbReference type="ARBA" id="ARBA00022692"/>
    </source>
</evidence>
<evidence type="ECO:0000256" key="7">
    <source>
        <dbReference type="ARBA" id="ARBA00023136"/>
    </source>
</evidence>
<feature type="transmembrane region" description="Helical" evidence="8">
    <location>
        <begin position="97"/>
        <end position="118"/>
    </location>
</feature>
<keyword evidence="3" id="KW-0813">Transport</keyword>
<feature type="transmembrane region" description="Helical" evidence="8">
    <location>
        <begin position="415"/>
        <end position="437"/>
    </location>
</feature>
<proteinExistence type="inferred from homology"/>
<evidence type="ECO:0000256" key="1">
    <source>
        <dbReference type="ARBA" id="ARBA00004651"/>
    </source>
</evidence>
<protein>
    <submittedName>
        <fullName evidence="9">Choline-glycine betaine transporter</fullName>
    </submittedName>
</protein>
<comment type="similarity">
    <text evidence="2">Belongs to the BCCT transporter (TC 2.A.15) family.</text>
</comment>
<dbReference type="AlphaFoldDB" id="M5Q175"/>
<keyword evidence="6 8" id="KW-1133">Transmembrane helix</keyword>
<evidence type="ECO:0000256" key="8">
    <source>
        <dbReference type="SAM" id="Phobius"/>
    </source>
</evidence>
<evidence type="ECO:0000313" key="10">
    <source>
        <dbReference type="Proteomes" id="UP000011922"/>
    </source>
</evidence>
<feature type="transmembrane region" description="Helical" evidence="8">
    <location>
        <begin position="197"/>
        <end position="218"/>
    </location>
</feature>
<feature type="transmembrane region" description="Helical" evidence="8">
    <location>
        <begin position="482"/>
        <end position="502"/>
    </location>
</feature>
<dbReference type="PATRIC" id="fig|1262666.3.peg.1860"/>
<dbReference type="PANTHER" id="PTHR30047:SF7">
    <property type="entry name" value="HIGH-AFFINITY CHOLINE TRANSPORT PROTEIN"/>
    <property type="match status" value="1"/>
</dbReference>
<evidence type="ECO:0000313" key="9">
    <source>
        <dbReference type="EMBL" id="EMG37326.1"/>
    </source>
</evidence>
<feature type="transmembrane region" description="Helical" evidence="8">
    <location>
        <begin position="270"/>
        <end position="290"/>
    </location>
</feature>
<dbReference type="GO" id="GO:0022857">
    <property type="term" value="F:transmembrane transporter activity"/>
    <property type="evidence" value="ECO:0007669"/>
    <property type="project" value="InterPro"/>
</dbReference>
<keyword evidence="7 8" id="KW-0472">Membrane</keyword>
<dbReference type="GO" id="GO:0005886">
    <property type="term" value="C:plasma membrane"/>
    <property type="evidence" value="ECO:0007669"/>
    <property type="project" value="UniProtKB-SubCell"/>
</dbReference>
<accession>M5Q175</accession>
<comment type="subcellular location">
    <subcellularLocation>
        <location evidence="1">Cell membrane</location>
        <topology evidence="1">Multi-pass membrane protein</topology>
    </subcellularLocation>
</comment>
<comment type="caution">
    <text evidence="9">The sequence shown here is derived from an EMBL/GenBank/DDBJ whole genome shotgun (WGS) entry which is preliminary data.</text>
</comment>
<dbReference type="EMBL" id="AOSV01000019">
    <property type="protein sequence ID" value="EMG37326.1"/>
    <property type="molecule type" value="Genomic_DNA"/>
</dbReference>
<evidence type="ECO:0000256" key="6">
    <source>
        <dbReference type="ARBA" id="ARBA00022989"/>
    </source>
</evidence>
<organism evidence="9 10">
    <name type="scientific">Desulfocurvibacter africanus PCS</name>
    <dbReference type="NCBI Taxonomy" id="1262666"/>
    <lineage>
        <taxon>Bacteria</taxon>
        <taxon>Pseudomonadati</taxon>
        <taxon>Thermodesulfobacteriota</taxon>
        <taxon>Desulfovibrionia</taxon>
        <taxon>Desulfovibrionales</taxon>
        <taxon>Desulfovibrionaceae</taxon>
        <taxon>Desulfocurvibacter</taxon>
    </lineage>
</organism>
<dbReference type="InterPro" id="IPR000060">
    <property type="entry name" value="BCCT_transptr"/>
</dbReference>
<evidence type="ECO:0000256" key="4">
    <source>
        <dbReference type="ARBA" id="ARBA00022475"/>
    </source>
</evidence>
<keyword evidence="4" id="KW-1003">Cell membrane</keyword>
<feature type="transmembrane region" description="Helical" evidence="8">
    <location>
        <begin position="323"/>
        <end position="342"/>
    </location>
</feature>